<dbReference type="InterPro" id="IPR038717">
    <property type="entry name" value="Tc1-like_DDE_dom"/>
</dbReference>
<feature type="domain" description="Tc1-like transposase DDE" evidence="1">
    <location>
        <begin position="7"/>
        <end position="112"/>
    </location>
</feature>
<dbReference type="AlphaFoldDB" id="A0A7D9K3C2"/>
<protein>
    <recommendedName>
        <fullName evidence="1">Tc1-like transposase DDE domain-containing protein</fullName>
    </recommendedName>
</protein>
<organism evidence="2 3">
    <name type="scientific">Paramuricea clavata</name>
    <name type="common">Red gorgonian</name>
    <name type="synonym">Violescent sea-whip</name>
    <dbReference type="NCBI Taxonomy" id="317549"/>
    <lineage>
        <taxon>Eukaryota</taxon>
        <taxon>Metazoa</taxon>
        <taxon>Cnidaria</taxon>
        <taxon>Anthozoa</taxon>
        <taxon>Octocorallia</taxon>
        <taxon>Malacalcyonacea</taxon>
        <taxon>Plexauridae</taxon>
        <taxon>Paramuricea</taxon>
    </lineage>
</organism>
<reference evidence="2" key="1">
    <citation type="submission" date="2020-04" db="EMBL/GenBank/DDBJ databases">
        <authorList>
            <person name="Alioto T."/>
            <person name="Alioto T."/>
            <person name="Gomez Garrido J."/>
        </authorList>
    </citation>
    <scope>NUCLEOTIDE SEQUENCE</scope>
    <source>
        <strain evidence="2">A484AB</strain>
    </source>
</reference>
<dbReference type="GO" id="GO:0003676">
    <property type="term" value="F:nucleic acid binding"/>
    <property type="evidence" value="ECO:0007669"/>
    <property type="project" value="InterPro"/>
</dbReference>
<proteinExistence type="predicted"/>
<dbReference type="InterPro" id="IPR036397">
    <property type="entry name" value="RNaseH_sf"/>
</dbReference>
<comment type="caution">
    <text evidence="2">The sequence shown here is derived from an EMBL/GenBank/DDBJ whole genome shotgun (WGS) entry which is preliminary data.</text>
</comment>
<evidence type="ECO:0000313" key="2">
    <source>
        <dbReference type="EMBL" id="CAB4039661.1"/>
    </source>
</evidence>
<gene>
    <name evidence="2" type="ORF">PACLA_8A033581</name>
</gene>
<accession>A0A7D9K3C2</accession>
<sequence length="165" mass="18732">KKEGSGGKTANFFVAIAFDKGVISCEQYHSKLTGKMFAEFVKEHFSSVFENSANPRGKLFLQDGDPRQCSKVARKAIDRLGCRMFAIPPRSPDINPIENIFHLVRKQLQDDALRNKITKESFAAFSERIKHTVKNIPVETINKTILSMNKRMKLIVKGKGNRTKY</sequence>
<keyword evidence="3" id="KW-1185">Reference proteome</keyword>
<dbReference type="Pfam" id="PF13358">
    <property type="entry name" value="DDE_3"/>
    <property type="match status" value="1"/>
</dbReference>
<dbReference type="OrthoDB" id="10051057at2759"/>
<evidence type="ECO:0000313" key="3">
    <source>
        <dbReference type="Proteomes" id="UP001152795"/>
    </source>
</evidence>
<name>A0A7D9K3C2_PARCT</name>
<dbReference type="Gene3D" id="3.30.420.10">
    <property type="entry name" value="Ribonuclease H-like superfamily/Ribonuclease H"/>
    <property type="match status" value="1"/>
</dbReference>
<dbReference type="EMBL" id="CACRXK020025699">
    <property type="protein sequence ID" value="CAB4039661.1"/>
    <property type="molecule type" value="Genomic_DNA"/>
</dbReference>
<feature type="non-terminal residue" evidence="2">
    <location>
        <position position="1"/>
    </location>
</feature>
<dbReference type="Proteomes" id="UP001152795">
    <property type="component" value="Unassembled WGS sequence"/>
</dbReference>
<evidence type="ECO:0000259" key="1">
    <source>
        <dbReference type="Pfam" id="PF13358"/>
    </source>
</evidence>